<name>A0A9N8F168_9STRA</name>
<reference evidence="1" key="1">
    <citation type="submission" date="2020-06" db="EMBL/GenBank/DDBJ databases">
        <authorList>
            <consortium name="Plant Systems Biology data submission"/>
        </authorList>
    </citation>
    <scope>NUCLEOTIDE SEQUENCE</scope>
    <source>
        <strain evidence="1">D6</strain>
    </source>
</reference>
<evidence type="ECO:0000313" key="1">
    <source>
        <dbReference type="EMBL" id="CAB9531772.1"/>
    </source>
</evidence>
<accession>A0A9N8F168</accession>
<sequence length="181" mass="19727">MRRILEDSEDPLGLAGLLENFACQYVQADSDVKSRILKDGIENGRGDVIIGFESAYLTGTLSDMSLSSKNKVTLHGSGGGIGGEKSGQVEGRRHSVVGSVFKVVHVQRRVLGTGTHRIRIMGRPFTLRDLGDNMLQDMFREAFPSLARRTKKTVQRVVGGIFRKNASDRADQQGNHGSKGS</sequence>
<keyword evidence="2" id="KW-1185">Reference proteome</keyword>
<dbReference type="Proteomes" id="UP001153069">
    <property type="component" value="Unassembled WGS sequence"/>
</dbReference>
<protein>
    <submittedName>
        <fullName evidence="1">Uncharacterized protein</fullName>
    </submittedName>
</protein>
<dbReference type="EMBL" id="CAICTM010003960">
    <property type="protein sequence ID" value="CAB9531772.1"/>
    <property type="molecule type" value="Genomic_DNA"/>
</dbReference>
<comment type="caution">
    <text evidence="1">The sequence shown here is derived from an EMBL/GenBank/DDBJ whole genome shotgun (WGS) entry which is preliminary data.</text>
</comment>
<dbReference type="AlphaFoldDB" id="A0A9N8F168"/>
<gene>
    <name evidence="1" type="ORF">SEMRO_3962_G352210.1</name>
</gene>
<evidence type="ECO:0000313" key="2">
    <source>
        <dbReference type="Proteomes" id="UP001153069"/>
    </source>
</evidence>
<proteinExistence type="predicted"/>
<dbReference type="OrthoDB" id="56776at2759"/>
<organism evidence="1 2">
    <name type="scientific">Seminavis robusta</name>
    <dbReference type="NCBI Taxonomy" id="568900"/>
    <lineage>
        <taxon>Eukaryota</taxon>
        <taxon>Sar</taxon>
        <taxon>Stramenopiles</taxon>
        <taxon>Ochrophyta</taxon>
        <taxon>Bacillariophyta</taxon>
        <taxon>Bacillariophyceae</taxon>
        <taxon>Bacillariophycidae</taxon>
        <taxon>Naviculales</taxon>
        <taxon>Naviculaceae</taxon>
        <taxon>Seminavis</taxon>
    </lineage>
</organism>